<feature type="domain" description="Acyl-CoA dehydrogenase/oxidase C-terminal" evidence="11">
    <location>
        <begin position="283"/>
        <end position="449"/>
    </location>
</feature>
<keyword evidence="5 10" id="KW-0560">Oxidoreductase</keyword>
<evidence type="ECO:0000256" key="7">
    <source>
        <dbReference type="ARBA" id="ARBA00058683"/>
    </source>
</evidence>
<dbReference type="EC" id="1.3.99.41" evidence="8"/>
<dbReference type="InterPro" id="IPR009075">
    <property type="entry name" value="AcylCo_DH/oxidase_C"/>
</dbReference>
<comment type="similarity">
    <text evidence="2 10">Belongs to the acyl-CoA dehydrogenase family.</text>
</comment>
<comment type="cofactor">
    <cofactor evidence="1 10">
        <name>FAD</name>
        <dbReference type="ChEBI" id="CHEBI:57692"/>
    </cofactor>
</comment>
<dbReference type="Pfam" id="PF00441">
    <property type="entry name" value="Acyl-CoA_dh_1"/>
    <property type="match status" value="1"/>
</dbReference>
<proteinExistence type="inferred from homology"/>
<feature type="domain" description="Acyl-CoA oxidase/dehydrogenase middle" evidence="12">
    <location>
        <begin position="162"/>
        <end position="269"/>
    </location>
</feature>
<keyword evidence="4 10" id="KW-0274">FAD</keyword>
<evidence type="ECO:0000256" key="3">
    <source>
        <dbReference type="ARBA" id="ARBA00022630"/>
    </source>
</evidence>
<dbReference type="SUPFAM" id="SSF56645">
    <property type="entry name" value="Acyl-CoA dehydrogenase NM domain-like"/>
    <property type="match status" value="1"/>
</dbReference>
<dbReference type="AlphaFoldDB" id="A0A369WR76"/>
<name>A0A369WR76_9GAMM</name>
<keyword evidence="16" id="KW-1185">Reference proteome</keyword>
<dbReference type="InterPro" id="IPR046373">
    <property type="entry name" value="Acyl-CoA_Oxase/DH_mid-dom_sf"/>
</dbReference>
<gene>
    <name evidence="15" type="ORF">DV711_03095</name>
</gene>
<evidence type="ECO:0000259" key="14">
    <source>
        <dbReference type="Pfam" id="PF12806"/>
    </source>
</evidence>
<dbReference type="InterPro" id="IPR013786">
    <property type="entry name" value="AcylCoA_DH/ox_N"/>
</dbReference>
<dbReference type="FunFam" id="2.40.110.10:FF:000031">
    <property type="entry name" value="Acyl-CoA dehydrogenase, putative"/>
    <property type="match status" value="1"/>
</dbReference>
<comment type="catalytic activity">
    <reaction evidence="6">
        <text>3-(methylsulfanyl)propanoyl-CoA + oxidized [electron-transfer flavoprotein] + H(+) = 3-(methylsulfanyl)acryloyl-CoA + reduced [electron-transfer flavoprotein]</text>
        <dbReference type="Rhea" id="RHEA:52612"/>
        <dbReference type="Rhea" id="RHEA-COMP:10685"/>
        <dbReference type="Rhea" id="RHEA-COMP:10686"/>
        <dbReference type="ChEBI" id="CHEBI:15378"/>
        <dbReference type="ChEBI" id="CHEBI:57692"/>
        <dbReference type="ChEBI" id="CHEBI:58307"/>
        <dbReference type="ChEBI" id="CHEBI:82815"/>
        <dbReference type="ChEBI" id="CHEBI:84994"/>
        <dbReference type="EC" id="1.3.99.41"/>
    </reaction>
    <physiologicalReaction direction="left-to-right" evidence="6">
        <dbReference type="Rhea" id="RHEA:52613"/>
    </physiologicalReaction>
</comment>
<evidence type="ECO:0000313" key="15">
    <source>
        <dbReference type="EMBL" id="RDE24590.1"/>
    </source>
</evidence>
<evidence type="ECO:0000313" key="16">
    <source>
        <dbReference type="Proteomes" id="UP000253769"/>
    </source>
</evidence>
<dbReference type="OrthoDB" id="9764895at2"/>
<sequence length="599" mass="64930">MSDYFHPYRDAEFILEQLVNFDELSQQLNLDGVNQELASAVISEAGRFASEVLAPLNSVGDQQGAMLNEQGVQQTPGFAEAYQQFAEAGWTSLTAEEEFGGQQLPQVLGTAVNEIWHSANMAFALCPMLSQGAIEALCAHGSEKLQQQYLEQLISGRWTGTMNLTEPNAGSDLAAVSTKAVAEGDHYRISGQKIFITWGDHQMTDNIVHLVLARLPDAPAGVKGISLFVVPKFLLDENGEPAEMNDVRCVSLEHKLGIHGSPTCVLSFGDEGGAIGYLVGEPNRGLMYMFTMMNSARQSVGLQGLSISERAYQQGLTYARERTQGRRADGSAKPIIEYPDVRRMLLTLKTGSEAMRALALVASAELDRAQIAGDAEQAKTHQLRAELMTPIVKGWMTEFAQELTSLNVQIHGGMGFIEETGAAQHFRDARILPIYEGTTGIQALDLIGRKLQMDQGESYRSLLAELTQTARQLETGSDPRLAKIGRKLLKAIDAASSALRKILEEGNDRAELNAGICVHFLMLSGFLVGGGLLGQAAVAAAQLQRQAEESGQALDPLWDSKISSAEFFAVQLLPRVGYLAEICASESLSAMAGEDCFEQ</sequence>
<dbReference type="SUPFAM" id="SSF47203">
    <property type="entry name" value="Acyl-CoA dehydrogenase C-terminal domain-like"/>
    <property type="match status" value="1"/>
</dbReference>
<evidence type="ECO:0000259" key="13">
    <source>
        <dbReference type="Pfam" id="PF02771"/>
    </source>
</evidence>
<dbReference type="GO" id="GO:0016627">
    <property type="term" value="F:oxidoreductase activity, acting on the CH-CH group of donors"/>
    <property type="evidence" value="ECO:0007669"/>
    <property type="project" value="InterPro"/>
</dbReference>
<dbReference type="Pfam" id="PF12806">
    <property type="entry name" value="Acyl-CoA_dh_C"/>
    <property type="match status" value="1"/>
</dbReference>
<evidence type="ECO:0000259" key="11">
    <source>
        <dbReference type="Pfam" id="PF00441"/>
    </source>
</evidence>
<dbReference type="InterPro" id="IPR037069">
    <property type="entry name" value="AcylCoA_DH/ox_N_sf"/>
</dbReference>
<protein>
    <recommendedName>
        <fullName evidence="9">3-methylmercaptopropionyl-CoA dehydrogenase</fullName>
        <ecNumber evidence="8">1.3.99.41</ecNumber>
    </recommendedName>
</protein>
<dbReference type="Gene3D" id="2.40.110.10">
    <property type="entry name" value="Butyryl-CoA Dehydrogenase, subunit A, domain 2"/>
    <property type="match status" value="1"/>
</dbReference>
<dbReference type="InterPro" id="IPR006091">
    <property type="entry name" value="Acyl-CoA_Oxase/DH_mid-dom"/>
</dbReference>
<dbReference type="Proteomes" id="UP000253769">
    <property type="component" value="Unassembled WGS sequence"/>
</dbReference>
<dbReference type="InterPro" id="IPR009100">
    <property type="entry name" value="AcylCoA_DH/oxidase_NM_dom_sf"/>
</dbReference>
<evidence type="ECO:0000256" key="6">
    <source>
        <dbReference type="ARBA" id="ARBA00051388"/>
    </source>
</evidence>
<accession>A0A369WR76</accession>
<dbReference type="Gene3D" id="1.20.140.10">
    <property type="entry name" value="Butyryl-CoA Dehydrogenase, subunit A, domain 3"/>
    <property type="match status" value="1"/>
</dbReference>
<dbReference type="InterPro" id="IPR036250">
    <property type="entry name" value="AcylCo_DH-like_C"/>
</dbReference>
<evidence type="ECO:0000256" key="8">
    <source>
        <dbReference type="ARBA" id="ARBA00066694"/>
    </source>
</evidence>
<dbReference type="RefSeq" id="WP_114694177.1">
    <property type="nucleotide sequence ID" value="NZ_QQOH01000001.1"/>
</dbReference>
<reference evidence="15 16" key="1">
    <citation type="submission" date="2018-07" db="EMBL/GenBank/DDBJ databases">
        <title>Motiliproteus coralliicola sp. nov., a bacterium isolated from Coral.</title>
        <authorList>
            <person name="Wang G."/>
        </authorList>
    </citation>
    <scope>NUCLEOTIDE SEQUENCE [LARGE SCALE GENOMIC DNA]</scope>
    <source>
        <strain evidence="15 16">C34</strain>
    </source>
</reference>
<keyword evidence="3 10" id="KW-0285">Flavoprotein</keyword>
<evidence type="ECO:0000256" key="9">
    <source>
        <dbReference type="ARBA" id="ARBA00069043"/>
    </source>
</evidence>
<evidence type="ECO:0000256" key="1">
    <source>
        <dbReference type="ARBA" id="ARBA00001974"/>
    </source>
</evidence>
<evidence type="ECO:0000256" key="4">
    <source>
        <dbReference type="ARBA" id="ARBA00022827"/>
    </source>
</evidence>
<dbReference type="Gene3D" id="1.10.540.10">
    <property type="entry name" value="Acyl-CoA dehydrogenase/oxidase, N-terminal domain"/>
    <property type="match status" value="1"/>
</dbReference>
<dbReference type="PANTHER" id="PTHR42803:SF1">
    <property type="entry name" value="BROAD-SPECIFICITY LINEAR ACYL-COA DEHYDROGENASE FADE5"/>
    <property type="match status" value="1"/>
</dbReference>
<organism evidence="15 16">
    <name type="scientific">Motiliproteus coralliicola</name>
    <dbReference type="NCBI Taxonomy" id="2283196"/>
    <lineage>
        <taxon>Bacteria</taxon>
        <taxon>Pseudomonadati</taxon>
        <taxon>Pseudomonadota</taxon>
        <taxon>Gammaproteobacteria</taxon>
        <taxon>Oceanospirillales</taxon>
        <taxon>Oceanospirillaceae</taxon>
        <taxon>Motiliproteus</taxon>
    </lineage>
</organism>
<dbReference type="InterPro" id="IPR052166">
    <property type="entry name" value="Diverse_Acyl-CoA_DH"/>
</dbReference>
<evidence type="ECO:0000256" key="2">
    <source>
        <dbReference type="ARBA" id="ARBA00009347"/>
    </source>
</evidence>
<comment type="function">
    <text evidence="7">Involved in the assimilation of dimethylsulphoniopropionate (DMSP), an important compound in the fixation of carbon in marine phytoplankton, by mediating the conversion of 3-(methylthio)propanoyl-CoA (MMPA-CoA) to 3-(methylthio)acryloyl-CoA (MTA-CoA).</text>
</comment>
<feature type="domain" description="Acetyl-CoA dehydrogenase-like C-terminal" evidence="14">
    <location>
        <begin position="463"/>
        <end position="592"/>
    </location>
</feature>
<dbReference type="InterPro" id="IPR025878">
    <property type="entry name" value="Acyl-CoA_dh-like_C_dom"/>
</dbReference>
<dbReference type="Pfam" id="PF02770">
    <property type="entry name" value="Acyl-CoA_dh_M"/>
    <property type="match status" value="1"/>
</dbReference>
<dbReference type="Pfam" id="PF02771">
    <property type="entry name" value="Acyl-CoA_dh_N"/>
    <property type="match status" value="1"/>
</dbReference>
<dbReference type="PANTHER" id="PTHR42803">
    <property type="entry name" value="ACYL-COA DEHYDROGENASE"/>
    <property type="match status" value="1"/>
</dbReference>
<evidence type="ECO:0000259" key="12">
    <source>
        <dbReference type="Pfam" id="PF02770"/>
    </source>
</evidence>
<comment type="caution">
    <text evidence="15">The sequence shown here is derived from an EMBL/GenBank/DDBJ whole genome shotgun (WGS) entry which is preliminary data.</text>
</comment>
<feature type="domain" description="Acyl-CoA dehydrogenase/oxidase N-terminal" evidence="13">
    <location>
        <begin position="43"/>
        <end position="156"/>
    </location>
</feature>
<evidence type="ECO:0000256" key="10">
    <source>
        <dbReference type="RuleBase" id="RU362125"/>
    </source>
</evidence>
<evidence type="ECO:0000256" key="5">
    <source>
        <dbReference type="ARBA" id="ARBA00023002"/>
    </source>
</evidence>
<dbReference type="EMBL" id="QQOH01000001">
    <property type="protein sequence ID" value="RDE24590.1"/>
    <property type="molecule type" value="Genomic_DNA"/>
</dbReference>
<dbReference type="GO" id="GO:0050660">
    <property type="term" value="F:flavin adenine dinucleotide binding"/>
    <property type="evidence" value="ECO:0007669"/>
    <property type="project" value="InterPro"/>
</dbReference>